<organism evidence="1 3">
    <name type="scientific">Pseudidiomarina aquimaris</name>
    <dbReference type="NCBI Taxonomy" id="641841"/>
    <lineage>
        <taxon>Bacteria</taxon>
        <taxon>Pseudomonadati</taxon>
        <taxon>Pseudomonadota</taxon>
        <taxon>Gammaproteobacteria</taxon>
        <taxon>Alteromonadales</taxon>
        <taxon>Idiomarinaceae</taxon>
        <taxon>Pseudidiomarina</taxon>
    </lineage>
</organism>
<accession>A0A432XB89</accession>
<reference evidence="1" key="1">
    <citation type="journal article" date="2011" name="Front. Microbiol.">
        <title>Genomic signatures of strain selection and enhancement in Bacillus atrophaeus var. globigii, a historical biowarfare simulant.</title>
        <authorList>
            <person name="Gibbons H.S."/>
            <person name="Broomall S.M."/>
            <person name="McNew L.A."/>
            <person name="Daligault H."/>
            <person name="Chapman C."/>
            <person name="Bruce D."/>
            <person name="Karavis M."/>
            <person name="Krepps M."/>
            <person name="McGregor P.A."/>
            <person name="Hong C."/>
            <person name="Park K.H."/>
            <person name="Akmal A."/>
            <person name="Feldman A."/>
            <person name="Lin J.S."/>
            <person name="Chang W.E."/>
            <person name="Higgs B.W."/>
            <person name="Demirev P."/>
            <person name="Lindquist J."/>
            <person name="Liem A."/>
            <person name="Fochler E."/>
            <person name="Read T.D."/>
            <person name="Tapia R."/>
            <person name="Johnson S."/>
            <person name="Bishop-Lilly K.A."/>
            <person name="Detter C."/>
            <person name="Han C."/>
            <person name="Sozhamannan S."/>
            <person name="Rosenzweig C.N."/>
            <person name="Skowronski E.W."/>
        </authorList>
    </citation>
    <scope>NUCLEOTIDE SEQUENCE [LARGE SCALE GENOMIC DNA]</scope>
    <source>
        <strain evidence="1">SW15</strain>
    </source>
</reference>
<dbReference type="Proteomes" id="UP000286678">
    <property type="component" value="Unassembled WGS sequence"/>
</dbReference>
<evidence type="ECO:0000313" key="1">
    <source>
        <dbReference type="EMBL" id="RUO45837.1"/>
    </source>
</evidence>
<proteinExistence type="predicted"/>
<dbReference type="EMBL" id="PIPT01000014">
    <property type="protein sequence ID" value="RUO45837.1"/>
    <property type="molecule type" value="Genomic_DNA"/>
</dbReference>
<keyword evidence="3" id="KW-1185">Reference proteome</keyword>
<reference evidence="3" key="2">
    <citation type="journal article" date="2018" name="Front. Microbiol.">
        <title>Genome-Based Analysis Reveals the Taxonomy and Diversity of the Family Idiomarinaceae.</title>
        <authorList>
            <person name="Liu Y."/>
            <person name="Lai Q."/>
            <person name="Shao Z."/>
        </authorList>
    </citation>
    <scope>NUCLEOTIDE SEQUENCE [LARGE SCALE GENOMIC DNA]</scope>
    <source>
        <strain evidence="3">SW15</strain>
    </source>
</reference>
<feature type="non-terminal residue" evidence="1">
    <location>
        <position position="1"/>
    </location>
</feature>
<comment type="caution">
    <text evidence="1">The sequence shown here is derived from an EMBL/GenBank/DDBJ whole genome shotgun (WGS) entry which is preliminary data.</text>
</comment>
<evidence type="ECO:0000313" key="3">
    <source>
        <dbReference type="Proteomes" id="UP000286678"/>
    </source>
</evidence>
<dbReference type="AlphaFoldDB" id="A0A432XB89"/>
<name>A0A432XB89_9GAMM</name>
<gene>
    <name evidence="2" type="ORF">CWE21_12780</name>
    <name evidence="1" type="ORF">CWE21_13230</name>
</gene>
<sequence length="24" mass="2576">CNDDREVEACGVLAGISEGNMHQQ</sequence>
<dbReference type="EMBL" id="PIPT01000011">
    <property type="protein sequence ID" value="RUO46013.1"/>
    <property type="molecule type" value="Genomic_DNA"/>
</dbReference>
<protein>
    <submittedName>
        <fullName evidence="1">Cd(II)/Pb(II)-responsive transcriptional regulator</fullName>
    </submittedName>
</protein>
<evidence type="ECO:0000313" key="2">
    <source>
        <dbReference type="EMBL" id="RUO46013.1"/>
    </source>
</evidence>